<geneLocation type="plasmid" evidence="2">
    <name>pVPE61a</name>
</geneLocation>
<proteinExistence type="predicted"/>
<keyword evidence="2" id="KW-0614">Plasmid</keyword>
<name>A0A1Y1B9U0_VIBPH</name>
<evidence type="ECO:0000256" key="1">
    <source>
        <dbReference type="SAM" id="Phobius"/>
    </source>
</evidence>
<evidence type="ECO:0000313" key="2">
    <source>
        <dbReference type="EMBL" id="BAX56904.1"/>
    </source>
</evidence>
<reference evidence="2" key="1">
    <citation type="journal article" date="2017" name="Infect. Genet. Evol.">
        <title>Plasmid dynamics in Vibrio parahaemolyticus strains related to shrimp Acute Hepatopancreatic Necrosis Syndrome (AHPNS).</title>
        <authorList>
            <person name="Theethakaew C."/>
            <person name="Nakamura S."/>
            <person name="Motooka D."/>
            <person name="Matsuda S."/>
            <person name="Kodama T."/>
            <person name="Chonsin K."/>
            <person name="Suthienkul O."/>
            <person name="Iida T."/>
        </authorList>
    </citation>
    <scope>NUCLEOTIDE SEQUENCE</scope>
    <source>
        <strain evidence="2">VPE61</strain>
        <plasmid evidence="2">pVPE61a</plasmid>
    </source>
</reference>
<keyword evidence="1" id="KW-0472">Membrane</keyword>
<sequence length="39" mass="4716">MVSVNAHHFCHFCNFCILLHHFIGLHIIYVYYVYADFNI</sequence>
<feature type="transmembrane region" description="Helical" evidence="1">
    <location>
        <begin position="12"/>
        <end position="34"/>
    </location>
</feature>
<protein>
    <submittedName>
        <fullName evidence="2">Uncharacterized protein</fullName>
    </submittedName>
</protein>
<dbReference type="AlphaFoldDB" id="A0A1Y1B9U0"/>
<accession>A0A1Y1B9U0</accession>
<organism evidence="2">
    <name type="scientific">Vibrio parahaemolyticus</name>
    <dbReference type="NCBI Taxonomy" id="670"/>
    <lineage>
        <taxon>Bacteria</taxon>
        <taxon>Pseudomonadati</taxon>
        <taxon>Pseudomonadota</taxon>
        <taxon>Gammaproteobacteria</taxon>
        <taxon>Vibrionales</taxon>
        <taxon>Vibrionaceae</taxon>
        <taxon>Vibrio</taxon>
    </lineage>
</organism>
<keyword evidence="1" id="KW-0812">Transmembrane</keyword>
<dbReference type="EMBL" id="AP014860">
    <property type="protein sequence ID" value="BAX56904.1"/>
    <property type="molecule type" value="Genomic_DNA"/>
</dbReference>
<keyword evidence="1" id="KW-1133">Transmembrane helix</keyword>